<evidence type="ECO:0000256" key="4">
    <source>
        <dbReference type="PROSITE-ProRule" id="PRU01161"/>
    </source>
</evidence>
<evidence type="ECO:0000313" key="7">
    <source>
        <dbReference type="Proteomes" id="UP000799439"/>
    </source>
</evidence>
<accession>A0A9P4IX10</accession>
<evidence type="ECO:0000259" key="5">
    <source>
        <dbReference type="PROSITE" id="PS51635"/>
    </source>
</evidence>
<dbReference type="Proteomes" id="UP000799439">
    <property type="component" value="Unassembled WGS sequence"/>
</dbReference>
<dbReference type="GO" id="GO:0046486">
    <property type="term" value="P:glycerolipid metabolic process"/>
    <property type="evidence" value="ECO:0007669"/>
    <property type="project" value="UniProtKB-ARBA"/>
</dbReference>
<dbReference type="CDD" id="cd07216">
    <property type="entry name" value="Pat17_PNPLA8_PNPLA9_like3"/>
    <property type="match status" value="1"/>
</dbReference>
<feature type="domain" description="PNPLA" evidence="5">
    <location>
        <begin position="9"/>
        <end position="208"/>
    </location>
</feature>
<dbReference type="Pfam" id="PF01734">
    <property type="entry name" value="Patatin"/>
    <property type="match status" value="1"/>
</dbReference>
<protein>
    <submittedName>
        <fullName evidence="6">FabD/lysophospholipase-like protein</fullName>
    </submittedName>
</protein>
<feature type="active site" description="Nucleophile" evidence="4">
    <location>
        <position position="51"/>
    </location>
</feature>
<dbReference type="GO" id="GO:0019369">
    <property type="term" value="P:arachidonate metabolic process"/>
    <property type="evidence" value="ECO:0007669"/>
    <property type="project" value="TreeGrafter"/>
</dbReference>
<dbReference type="Gene3D" id="3.40.1090.10">
    <property type="entry name" value="Cytosolic phospholipase A2 catalytic domain"/>
    <property type="match status" value="1"/>
</dbReference>
<dbReference type="GO" id="GO:0047499">
    <property type="term" value="F:calcium-independent phospholipase A2 activity"/>
    <property type="evidence" value="ECO:0007669"/>
    <property type="project" value="TreeGrafter"/>
</dbReference>
<dbReference type="AlphaFoldDB" id="A0A9P4IX10"/>
<dbReference type="GO" id="GO:0016020">
    <property type="term" value="C:membrane"/>
    <property type="evidence" value="ECO:0007669"/>
    <property type="project" value="TreeGrafter"/>
</dbReference>
<comment type="caution">
    <text evidence="6">The sequence shown here is derived from an EMBL/GenBank/DDBJ whole genome shotgun (WGS) entry which is preliminary data.</text>
</comment>
<reference evidence="6" key="1">
    <citation type="journal article" date="2020" name="Stud. Mycol.">
        <title>101 Dothideomycetes genomes: a test case for predicting lifestyles and emergence of pathogens.</title>
        <authorList>
            <person name="Haridas S."/>
            <person name="Albert R."/>
            <person name="Binder M."/>
            <person name="Bloem J."/>
            <person name="Labutti K."/>
            <person name="Salamov A."/>
            <person name="Andreopoulos B."/>
            <person name="Baker S."/>
            <person name="Barry K."/>
            <person name="Bills G."/>
            <person name="Bluhm B."/>
            <person name="Cannon C."/>
            <person name="Castanera R."/>
            <person name="Culley D."/>
            <person name="Daum C."/>
            <person name="Ezra D."/>
            <person name="Gonzalez J."/>
            <person name="Henrissat B."/>
            <person name="Kuo A."/>
            <person name="Liang C."/>
            <person name="Lipzen A."/>
            <person name="Lutzoni F."/>
            <person name="Magnuson J."/>
            <person name="Mondo S."/>
            <person name="Nolan M."/>
            <person name="Ohm R."/>
            <person name="Pangilinan J."/>
            <person name="Park H.-J."/>
            <person name="Ramirez L."/>
            <person name="Alfaro M."/>
            <person name="Sun H."/>
            <person name="Tritt A."/>
            <person name="Yoshinaga Y."/>
            <person name="Zwiers L.-H."/>
            <person name="Turgeon B."/>
            <person name="Goodwin S."/>
            <person name="Spatafora J."/>
            <person name="Crous P."/>
            <person name="Grigoriev I."/>
        </authorList>
    </citation>
    <scope>NUCLEOTIDE SEQUENCE</scope>
    <source>
        <strain evidence="6">CBS 260.36</strain>
    </source>
</reference>
<organism evidence="6 7">
    <name type="scientific">Myriangium duriaei CBS 260.36</name>
    <dbReference type="NCBI Taxonomy" id="1168546"/>
    <lineage>
        <taxon>Eukaryota</taxon>
        <taxon>Fungi</taxon>
        <taxon>Dikarya</taxon>
        <taxon>Ascomycota</taxon>
        <taxon>Pezizomycotina</taxon>
        <taxon>Dothideomycetes</taxon>
        <taxon>Dothideomycetidae</taxon>
        <taxon>Myriangiales</taxon>
        <taxon>Myriangiaceae</taxon>
        <taxon>Myriangium</taxon>
    </lineage>
</organism>
<dbReference type="PANTHER" id="PTHR24185">
    <property type="entry name" value="CALCIUM-INDEPENDENT PHOSPHOLIPASE A2-GAMMA"/>
    <property type="match status" value="1"/>
</dbReference>
<dbReference type="OrthoDB" id="1658288at2759"/>
<evidence type="ECO:0000313" key="6">
    <source>
        <dbReference type="EMBL" id="KAF2150035.1"/>
    </source>
</evidence>
<dbReference type="InterPro" id="IPR002641">
    <property type="entry name" value="PNPLA_dom"/>
</dbReference>
<feature type="short sequence motif" description="GXSXG" evidence="4">
    <location>
        <begin position="49"/>
        <end position="53"/>
    </location>
</feature>
<gene>
    <name evidence="6" type="ORF">K461DRAFT_230389</name>
</gene>
<evidence type="ECO:0000256" key="2">
    <source>
        <dbReference type="ARBA" id="ARBA00022963"/>
    </source>
</evidence>
<sequence length="337" mass="36730">MTGQQLKLLCIDGGGVKGLSALFILRKLMEFIDPDDPPKPCDYFDLIGGTSTGGLIAIMLGRLEMSVDECIEQYLILQDKIFKRKHLSPVGCFGGVQGRYDHTALEDGVKSLLRSKGLEENALFKNPNKMACKVFVTATTAGAAETDVLASYYRPRGAAELYNTAKIWEVARATSAASTFFEPISIGQVGRRFLDGGTGANNPVFVLWTEALNLYCQGTGTQLDDDLNCLVSIGCGLRALRPFGESASGLMKTLAGIATETEATAKSFLETRPHLYDAGKYHRFSAPSVGDIAMDKPEEKGVISQQTDHYIAAYETQGRMLLCTKKLPQRESTSQYH</sequence>
<feature type="active site" description="Proton acceptor" evidence="4">
    <location>
        <position position="195"/>
    </location>
</feature>
<keyword evidence="2 4" id="KW-0442">Lipid degradation</keyword>
<keyword evidence="7" id="KW-1185">Reference proteome</keyword>
<dbReference type="SUPFAM" id="SSF52151">
    <property type="entry name" value="FabD/lysophospholipase-like"/>
    <property type="match status" value="1"/>
</dbReference>
<dbReference type="PROSITE" id="PS51635">
    <property type="entry name" value="PNPLA"/>
    <property type="match status" value="1"/>
</dbReference>
<feature type="short sequence motif" description="DGA/G" evidence="4">
    <location>
        <begin position="195"/>
        <end position="197"/>
    </location>
</feature>
<name>A0A9P4IX10_9PEZI</name>
<keyword evidence="3 4" id="KW-0443">Lipid metabolism</keyword>
<proteinExistence type="predicted"/>
<evidence type="ECO:0000256" key="3">
    <source>
        <dbReference type="ARBA" id="ARBA00023098"/>
    </source>
</evidence>
<dbReference type="PANTHER" id="PTHR24185:SF1">
    <property type="entry name" value="CALCIUM-INDEPENDENT PHOSPHOLIPASE A2-GAMMA"/>
    <property type="match status" value="1"/>
</dbReference>
<keyword evidence="1 4" id="KW-0378">Hydrolase</keyword>
<dbReference type="GO" id="GO:0016042">
    <property type="term" value="P:lipid catabolic process"/>
    <property type="evidence" value="ECO:0007669"/>
    <property type="project" value="UniProtKB-UniRule"/>
</dbReference>
<dbReference type="EMBL" id="ML996090">
    <property type="protein sequence ID" value="KAF2150035.1"/>
    <property type="molecule type" value="Genomic_DNA"/>
</dbReference>
<feature type="short sequence motif" description="GXGXXG" evidence="4">
    <location>
        <begin position="13"/>
        <end position="18"/>
    </location>
</feature>
<dbReference type="InterPro" id="IPR016035">
    <property type="entry name" value="Acyl_Trfase/lysoPLipase"/>
</dbReference>
<evidence type="ECO:0000256" key="1">
    <source>
        <dbReference type="ARBA" id="ARBA00022801"/>
    </source>
</evidence>